<evidence type="ECO:0000256" key="1">
    <source>
        <dbReference type="ARBA" id="ARBA00007150"/>
    </source>
</evidence>
<reference evidence="8" key="1">
    <citation type="journal article" date="2021" name="PeerJ">
        <title>Extensive microbial diversity within the chicken gut microbiome revealed by metagenomics and culture.</title>
        <authorList>
            <person name="Gilroy R."/>
            <person name="Ravi A."/>
            <person name="Getino M."/>
            <person name="Pursley I."/>
            <person name="Horton D.L."/>
            <person name="Alikhan N.F."/>
            <person name="Baker D."/>
            <person name="Gharbi K."/>
            <person name="Hall N."/>
            <person name="Watson M."/>
            <person name="Adriaenssens E.M."/>
            <person name="Foster-Nyarko E."/>
            <person name="Jarju S."/>
            <person name="Secka A."/>
            <person name="Antonio M."/>
            <person name="Oren A."/>
            <person name="Chaudhuri R.R."/>
            <person name="La Ragione R."/>
            <person name="Hildebrand F."/>
            <person name="Pallen M.J."/>
        </authorList>
    </citation>
    <scope>NUCLEOTIDE SEQUENCE</scope>
    <source>
        <strain evidence="8">CHK192-9172</strain>
    </source>
</reference>
<dbReference type="InterPro" id="IPR001640">
    <property type="entry name" value="Lgt"/>
</dbReference>
<proteinExistence type="inferred from homology"/>
<dbReference type="Pfam" id="PF01790">
    <property type="entry name" value="LGT"/>
    <property type="match status" value="1"/>
</dbReference>
<dbReference type="PANTHER" id="PTHR30589:SF0">
    <property type="entry name" value="PHOSPHATIDYLGLYCEROL--PROLIPOPROTEIN DIACYLGLYCERYL TRANSFERASE"/>
    <property type="match status" value="1"/>
</dbReference>
<evidence type="ECO:0000256" key="7">
    <source>
        <dbReference type="SAM" id="Phobius"/>
    </source>
</evidence>
<feature type="transmembrane region" description="Helical" evidence="7">
    <location>
        <begin position="233"/>
        <end position="251"/>
    </location>
</feature>
<organism evidence="8 9">
    <name type="scientific">Candidatus Eubacterium avistercoris</name>
    <dbReference type="NCBI Taxonomy" id="2838567"/>
    <lineage>
        <taxon>Bacteria</taxon>
        <taxon>Bacillati</taxon>
        <taxon>Bacillota</taxon>
        <taxon>Clostridia</taxon>
        <taxon>Eubacteriales</taxon>
        <taxon>Eubacteriaceae</taxon>
        <taxon>Eubacterium</taxon>
    </lineage>
</organism>
<keyword evidence="2" id="KW-1003">Cell membrane</keyword>
<evidence type="ECO:0000256" key="6">
    <source>
        <dbReference type="ARBA" id="ARBA00023136"/>
    </source>
</evidence>
<evidence type="ECO:0000313" key="8">
    <source>
        <dbReference type="EMBL" id="HIZ06365.1"/>
    </source>
</evidence>
<keyword evidence="5 7" id="KW-1133">Transmembrane helix</keyword>
<sequence length="260" mass="29211">MHLYIQIGELQLPSYSLMIVLGLLTGNFLVWILGKRYKMMFEDFLILEAYTCLGALGGSKGLYLFVMRDHIQWDRFFEPEYFSSLMLGGFVFYGGLIGGVLCFFLAGKIHRIDTGAFIRRFMFVVPLIHGFGRIGCFMAGCCYGRPYNGPGAVIFPENSMAPAGISLFPVQLAEAVCLFALAGILYLASLKIKSPLAVMALYFALYAVLRFVLEYFRYDDAERGGFWLFSTSQWISIGIVAALALTVPLLVRREKRSVRL</sequence>
<dbReference type="Proteomes" id="UP000824024">
    <property type="component" value="Unassembled WGS sequence"/>
</dbReference>
<evidence type="ECO:0000313" key="9">
    <source>
        <dbReference type="Proteomes" id="UP000824024"/>
    </source>
</evidence>
<keyword evidence="4 7" id="KW-0812">Transmembrane</keyword>
<feature type="transmembrane region" description="Helical" evidence="7">
    <location>
        <begin position="121"/>
        <end position="146"/>
    </location>
</feature>
<feature type="transmembrane region" description="Helical" evidence="7">
    <location>
        <begin position="86"/>
        <end position="109"/>
    </location>
</feature>
<feature type="transmembrane region" description="Helical" evidence="7">
    <location>
        <begin position="12"/>
        <end position="33"/>
    </location>
</feature>
<dbReference type="GO" id="GO:0042158">
    <property type="term" value="P:lipoprotein biosynthetic process"/>
    <property type="evidence" value="ECO:0007669"/>
    <property type="project" value="InterPro"/>
</dbReference>
<feature type="transmembrane region" description="Helical" evidence="7">
    <location>
        <begin position="45"/>
        <end position="66"/>
    </location>
</feature>
<feature type="transmembrane region" description="Helical" evidence="7">
    <location>
        <begin position="166"/>
        <end position="188"/>
    </location>
</feature>
<keyword evidence="3 8" id="KW-0808">Transferase</keyword>
<keyword evidence="6 7" id="KW-0472">Membrane</keyword>
<comment type="caution">
    <text evidence="8">The sequence shown here is derived from an EMBL/GenBank/DDBJ whole genome shotgun (WGS) entry which is preliminary data.</text>
</comment>
<dbReference type="EMBL" id="DXCH01000007">
    <property type="protein sequence ID" value="HIZ06365.1"/>
    <property type="molecule type" value="Genomic_DNA"/>
</dbReference>
<evidence type="ECO:0000256" key="4">
    <source>
        <dbReference type="ARBA" id="ARBA00022692"/>
    </source>
</evidence>
<protein>
    <submittedName>
        <fullName evidence="8">Prolipoprotein diacylglyceryl transferase</fullName>
    </submittedName>
</protein>
<dbReference type="GO" id="GO:0008961">
    <property type="term" value="F:phosphatidylglycerol-prolipoprotein diacylglyceryl transferase activity"/>
    <property type="evidence" value="ECO:0007669"/>
    <property type="project" value="InterPro"/>
</dbReference>
<feature type="transmembrane region" description="Helical" evidence="7">
    <location>
        <begin position="195"/>
        <end position="213"/>
    </location>
</feature>
<evidence type="ECO:0000256" key="3">
    <source>
        <dbReference type="ARBA" id="ARBA00022679"/>
    </source>
</evidence>
<accession>A0A9D2D0J8</accession>
<evidence type="ECO:0000256" key="2">
    <source>
        <dbReference type="ARBA" id="ARBA00022475"/>
    </source>
</evidence>
<name>A0A9D2D0J8_9FIRM</name>
<comment type="similarity">
    <text evidence="1">Belongs to the Lgt family.</text>
</comment>
<dbReference type="PANTHER" id="PTHR30589">
    <property type="entry name" value="PROLIPOPROTEIN DIACYLGLYCERYL TRANSFERASE"/>
    <property type="match status" value="1"/>
</dbReference>
<gene>
    <name evidence="8" type="ORF">IAA08_00340</name>
</gene>
<reference evidence="8" key="2">
    <citation type="submission" date="2021-04" db="EMBL/GenBank/DDBJ databases">
        <authorList>
            <person name="Gilroy R."/>
        </authorList>
    </citation>
    <scope>NUCLEOTIDE SEQUENCE</scope>
    <source>
        <strain evidence="8">CHK192-9172</strain>
    </source>
</reference>
<dbReference type="GO" id="GO:0005886">
    <property type="term" value="C:plasma membrane"/>
    <property type="evidence" value="ECO:0007669"/>
    <property type="project" value="InterPro"/>
</dbReference>
<evidence type="ECO:0000256" key="5">
    <source>
        <dbReference type="ARBA" id="ARBA00022989"/>
    </source>
</evidence>
<dbReference type="AlphaFoldDB" id="A0A9D2D0J8"/>